<gene>
    <name evidence="2" type="ORF">CW354_09275</name>
</gene>
<dbReference type="RefSeq" id="WP_133162254.1">
    <property type="nucleotide sequence ID" value="NZ_PJCH01000005.1"/>
</dbReference>
<keyword evidence="1" id="KW-0732">Signal</keyword>
<protein>
    <submittedName>
        <fullName evidence="2">Uncharacterized protein</fullName>
    </submittedName>
</protein>
<organism evidence="2 3">
    <name type="scientific">Hyphococcus luteus</name>
    <dbReference type="NCBI Taxonomy" id="2058213"/>
    <lineage>
        <taxon>Bacteria</taxon>
        <taxon>Pseudomonadati</taxon>
        <taxon>Pseudomonadota</taxon>
        <taxon>Alphaproteobacteria</taxon>
        <taxon>Parvularculales</taxon>
        <taxon>Parvularculaceae</taxon>
        <taxon>Hyphococcus</taxon>
    </lineage>
</organism>
<reference evidence="2 3" key="1">
    <citation type="submission" date="2017-12" db="EMBL/GenBank/DDBJ databases">
        <authorList>
            <person name="Hurst M.R.H."/>
        </authorList>
    </citation>
    <scope>NUCLEOTIDE SEQUENCE [LARGE SCALE GENOMIC DNA]</scope>
    <source>
        <strain evidence="2 3">SY-3-19</strain>
    </source>
</reference>
<accession>A0A2S7K7J5</accession>
<feature type="chain" id="PRO_5015627630" evidence="1">
    <location>
        <begin position="29"/>
        <end position="133"/>
    </location>
</feature>
<evidence type="ECO:0000313" key="2">
    <source>
        <dbReference type="EMBL" id="PQA88470.1"/>
    </source>
</evidence>
<comment type="caution">
    <text evidence="2">The sequence shown here is derived from an EMBL/GenBank/DDBJ whole genome shotgun (WGS) entry which is preliminary data.</text>
</comment>
<evidence type="ECO:0000313" key="3">
    <source>
        <dbReference type="Proteomes" id="UP000239504"/>
    </source>
</evidence>
<sequence length="133" mass="14085">MMRPAPNPKLAAARAVCVFAAGAMLAGAASPALTAQSLKQIRAQQAEERMLEDQAGYTQQLCGIRFSVSIDWSSFDHWPEGAGVARACDRGLSEIETQCRNGEAPRVTRFVCTGDGSGSYKSGGTVEYGASPR</sequence>
<name>A0A2S7K7J5_9PROT</name>
<dbReference type="EMBL" id="PJCH01000005">
    <property type="protein sequence ID" value="PQA88470.1"/>
    <property type="molecule type" value="Genomic_DNA"/>
</dbReference>
<evidence type="ECO:0000256" key="1">
    <source>
        <dbReference type="SAM" id="SignalP"/>
    </source>
</evidence>
<proteinExistence type="predicted"/>
<keyword evidence="3" id="KW-1185">Reference proteome</keyword>
<dbReference type="AlphaFoldDB" id="A0A2S7K7J5"/>
<dbReference type="Proteomes" id="UP000239504">
    <property type="component" value="Unassembled WGS sequence"/>
</dbReference>
<feature type="signal peptide" evidence="1">
    <location>
        <begin position="1"/>
        <end position="28"/>
    </location>
</feature>